<protein>
    <recommendedName>
        <fullName evidence="2">Antirestriction protein ArdA</fullName>
    </recommendedName>
</protein>
<evidence type="ECO:0000313" key="1">
    <source>
        <dbReference type="EMBL" id="KKK92426.1"/>
    </source>
</evidence>
<reference evidence="1" key="1">
    <citation type="journal article" date="2015" name="Nature">
        <title>Complex archaea that bridge the gap between prokaryotes and eukaryotes.</title>
        <authorList>
            <person name="Spang A."/>
            <person name="Saw J.H."/>
            <person name="Jorgensen S.L."/>
            <person name="Zaremba-Niedzwiedzka K."/>
            <person name="Martijn J."/>
            <person name="Lind A.E."/>
            <person name="van Eijk R."/>
            <person name="Schleper C."/>
            <person name="Guy L."/>
            <person name="Ettema T.J."/>
        </authorList>
    </citation>
    <scope>NUCLEOTIDE SEQUENCE</scope>
</reference>
<proteinExistence type="predicted"/>
<dbReference type="Pfam" id="PF07275">
    <property type="entry name" value="ArdA"/>
    <property type="match status" value="1"/>
</dbReference>
<sequence>MAYITYYSLSDYNKGDLIPFTIDNVEDQTKDEHYDEIYENLERITEEKDDGETREEWIVADYEDIPKDLVGQWSIDDDYFEMTEAMRDSHLDEEVFLAGVHLDIPYDRIAEAYSGSAENDEEFAEEYAESTGMLYDVPDSLKRYFDYSAFARDLMMDFNEENGHYFSANW</sequence>
<dbReference type="InterPro" id="IPR009899">
    <property type="entry name" value="ArdA"/>
</dbReference>
<organism evidence="1">
    <name type="scientific">marine sediment metagenome</name>
    <dbReference type="NCBI Taxonomy" id="412755"/>
    <lineage>
        <taxon>unclassified sequences</taxon>
        <taxon>metagenomes</taxon>
        <taxon>ecological metagenomes</taxon>
    </lineage>
</organism>
<dbReference type="InterPro" id="IPR041893">
    <property type="entry name" value="ArdA_dom3"/>
</dbReference>
<comment type="caution">
    <text evidence="1">The sequence shown here is derived from an EMBL/GenBank/DDBJ whole genome shotgun (WGS) entry which is preliminary data.</text>
</comment>
<dbReference type="EMBL" id="LAZR01048215">
    <property type="protein sequence ID" value="KKK92426.1"/>
    <property type="molecule type" value="Genomic_DNA"/>
</dbReference>
<dbReference type="AlphaFoldDB" id="A0A0F9C747"/>
<name>A0A0F9C747_9ZZZZ</name>
<gene>
    <name evidence="1" type="ORF">LCGC14_2703040</name>
</gene>
<accession>A0A0F9C747</accession>
<dbReference type="Gene3D" id="1.10.10.1190">
    <property type="entry name" value="Antirestriction protein ArdA, domain 3"/>
    <property type="match status" value="1"/>
</dbReference>
<evidence type="ECO:0008006" key="2">
    <source>
        <dbReference type="Google" id="ProtNLM"/>
    </source>
</evidence>